<feature type="domain" description="DHHA1" evidence="7">
    <location>
        <begin position="314"/>
        <end position="406"/>
    </location>
</feature>
<dbReference type="Gene3D" id="3.90.1640.30">
    <property type="match status" value="1"/>
</dbReference>
<evidence type="ECO:0000256" key="3">
    <source>
        <dbReference type="ARBA" id="ARBA00022722"/>
    </source>
</evidence>
<dbReference type="Gene3D" id="3.10.310.30">
    <property type="match status" value="1"/>
</dbReference>
<feature type="domain" description="RecJ OB" evidence="8">
    <location>
        <begin position="425"/>
        <end position="524"/>
    </location>
</feature>
<dbReference type="Pfam" id="PF02272">
    <property type="entry name" value="DHHA1"/>
    <property type="match status" value="1"/>
</dbReference>
<evidence type="ECO:0000256" key="4">
    <source>
        <dbReference type="ARBA" id="ARBA00022801"/>
    </source>
</evidence>
<dbReference type="InterPro" id="IPR051673">
    <property type="entry name" value="SSDNA_exonuclease_RecJ"/>
</dbReference>
<evidence type="ECO:0000313" key="9">
    <source>
        <dbReference type="EMBL" id="CAA6821946.1"/>
    </source>
</evidence>
<evidence type="ECO:0000256" key="5">
    <source>
        <dbReference type="ARBA" id="ARBA00022839"/>
    </source>
</evidence>
<dbReference type="InterPro" id="IPR001667">
    <property type="entry name" value="DDH_dom"/>
</dbReference>
<evidence type="ECO:0000259" key="7">
    <source>
        <dbReference type="Pfam" id="PF02272"/>
    </source>
</evidence>
<evidence type="ECO:0000256" key="2">
    <source>
        <dbReference type="ARBA" id="ARBA00019841"/>
    </source>
</evidence>
<dbReference type="NCBIfam" id="TIGR00644">
    <property type="entry name" value="recJ"/>
    <property type="match status" value="1"/>
</dbReference>
<reference evidence="9" key="1">
    <citation type="submission" date="2020-01" db="EMBL/GenBank/DDBJ databases">
        <authorList>
            <person name="Meier V. D."/>
            <person name="Meier V D."/>
        </authorList>
    </citation>
    <scope>NUCLEOTIDE SEQUENCE</scope>
    <source>
        <strain evidence="9">HLG_WM_MAG_06</strain>
    </source>
</reference>
<keyword evidence="3" id="KW-0540">Nuclease</keyword>
<proteinExistence type="inferred from homology"/>
<dbReference type="Pfam" id="PF17768">
    <property type="entry name" value="RecJ_OB"/>
    <property type="match status" value="1"/>
</dbReference>
<organism evidence="9">
    <name type="scientific">uncultured Sulfurovum sp</name>
    <dbReference type="NCBI Taxonomy" id="269237"/>
    <lineage>
        <taxon>Bacteria</taxon>
        <taxon>Pseudomonadati</taxon>
        <taxon>Campylobacterota</taxon>
        <taxon>Epsilonproteobacteria</taxon>
        <taxon>Campylobacterales</taxon>
        <taxon>Sulfurovaceae</taxon>
        <taxon>Sulfurovum</taxon>
        <taxon>environmental samples</taxon>
    </lineage>
</organism>
<gene>
    <name evidence="9" type="ORF">HELGO_WM9011</name>
</gene>
<dbReference type="AlphaFoldDB" id="A0A6S6U369"/>
<dbReference type="GO" id="GO:0003676">
    <property type="term" value="F:nucleic acid binding"/>
    <property type="evidence" value="ECO:0007669"/>
    <property type="project" value="InterPro"/>
</dbReference>
<keyword evidence="4 9" id="KW-0378">Hydrolase</keyword>
<dbReference type="InterPro" id="IPR041122">
    <property type="entry name" value="RecJ_OB"/>
</dbReference>
<feature type="domain" description="DDH" evidence="6">
    <location>
        <begin position="55"/>
        <end position="202"/>
    </location>
</feature>
<dbReference type="GO" id="GO:0006281">
    <property type="term" value="P:DNA repair"/>
    <property type="evidence" value="ECO:0007669"/>
    <property type="project" value="InterPro"/>
</dbReference>
<name>A0A6S6U369_9BACT</name>
<evidence type="ECO:0000256" key="1">
    <source>
        <dbReference type="ARBA" id="ARBA00005915"/>
    </source>
</evidence>
<dbReference type="InterPro" id="IPR003156">
    <property type="entry name" value="DHHA1_dom"/>
</dbReference>
<comment type="similarity">
    <text evidence="1">Belongs to the RecJ family.</text>
</comment>
<evidence type="ECO:0000259" key="6">
    <source>
        <dbReference type="Pfam" id="PF01368"/>
    </source>
</evidence>
<protein>
    <recommendedName>
        <fullName evidence="2">Single-stranded-DNA-specific exonuclease RecJ</fullName>
    </recommendedName>
</protein>
<dbReference type="EMBL" id="CACVAP010000100">
    <property type="protein sequence ID" value="CAA6821946.1"/>
    <property type="molecule type" value="Genomic_DNA"/>
</dbReference>
<dbReference type="GO" id="GO:0006310">
    <property type="term" value="P:DNA recombination"/>
    <property type="evidence" value="ECO:0007669"/>
    <property type="project" value="InterPro"/>
</dbReference>
<dbReference type="PANTHER" id="PTHR30255:SF2">
    <property type="entry name" value="SINGLE-STRANDED-DNA-SPECIFIC EXONUCLEASE RECJ"/>
    <property type="match status" value="1"/>
</dbReference>
<accession>A0A6S6U369</accession>
<dbReference type="SUPFAM" id="SSF64182">
    <property type="entry name" value="DHH phosphoesterases"/>
    <property type="match status" value="1"/>
</dbReference>
<keyword evidence="5 9" id="KW-0269">Exonuclease</keyword>
<evidence type="ECO:0000259" key="8">
    <source>
        <dbReference type="Pfam" id="PF17768"/>
    </source>
</evidence>
<dbReference type="GO" id="GO:0008409">
    <property type="term" value="F:5'-3' exonuclease activity"/>
    <property type="evidence" value="ECO:0007669"/>
    <property type="project" value="InterPro"/>
</dbReference>
<dbReference type="PANTHER" id="PTHR30255">
    <property type="entry name" value="SINGLE-STRANDED-DNA-SPECIFIC EXONUCLEASE RECJ"/>
    <property type="match status" value="1"/>
</dbReference>
<sequence length="527" mass="59268">MPYPKITPQEIEQKLQRRFLKDGHLSLANLPKPSEFKDMDRAVTRIVKAIHTGEKIMLIGDYDVDGVISTTLINMFFQDIGVALEWIIPNRFKDGYGLSPNLIPRIEGFDLVFTVDNGIAAVEAANMCQEMGIDLIITDHHIVPALIPEAYAIVDQKQVDCPFPYEEVCGAQIAWYLIAALNKALNANVDVKSYLGLVSMAIIADMMPLQHINRAMVKAGLQLLNRSELPAIKAFMEKLDKVALNAEDIGFQIAPVLNSAGRMDDASWSVEFLLSSNIYDARVRLDRLKDFNENRKAIEQKITDEATQQVDINDDVIVVAGENWHEGVVGIVAARIGRRFEKPCIVLTKSENGDYKGSGRSFHVCNLFKITTACRPLLNKFGGHEAAIGLSLNEENLDAFKSQIQTEYQKENYDEHLIDPDILGDLSFSHISFELVNKLKAYEPYGQGNARPKFISTNVIIEDVNDMGKEKEHRRFTFSQNGITQQAVLFKTKEVFHIGQVISVIYGLNENHFNNRVTLQLMVEKIL</sequence>
<dbReference type="InterPro" id="IPR004610">
    <property type="entry name" value="RecJ"/>
</dbReference>
<dbReference type="InterPro" id="IPR038763">
    <property type="entry name" value="DHH_sf"/>
</dbReference>
<dbReference type="Pfam" id="PF01368">
    <property type="entry name" value="DHH"/>
    <property type="match status" value="1"/>
</dbReference>